<evidence type="ECO:0000256" key="1">
    <source>
        <dbReference type="SAM" id="Phobius"/>
    </source>
</evidence>
<dbReference type="AlphaFoldDB" id="A0A0U3Q0Q6"/>
<keyword evidence="3" id="KW-1185">Reference proteome</keyword>
<feature type="transmembrane region" description="Helical" evidence="1">
    <location>
        <begin position="28"/>
        <end position="48"/>
    </location>
</feature>
<evidence type="ECO:0000313" key="3">
    <source>
        <dbReference type="Proteomes" id="UP000064921"/>
    </source>
</evidence>
<proteinExistence type="predicted"/>
<keyword evidence="1" id="KW-0472">Membrane</keyword>
<gene>
    <name evidence="2" type="ORF">APZ00_02825</name>
</gene>
<evidence type="ECO:0000313" key="2">
    <source>
        <dbReference type="EMBL" id="ALV26137.1"/>
    </source>
</evidence>
<organism evidence="2 3">
    <name type="scientific">Pannonibacter phragmitetus</name>
    <dbReference type="NCBI Taxonomy" id="121719"/>
    <lineage>
        <taxon>Bacteria</taxon>
        <taxon>Pseudomonadati</taxon>
        <taxon>Pseudomonadota</taxon>
        <taxon>Alphaproteobacteria</taxon>
        <taxon>Hyphomicrobiales</taxon>
        <taxon>Stappiaceae</taxon>
        <taxon>Pannonibacter</taxon>
    </lineage>
</organism>
<dbReference type="Proteomes" id="UP000064921">
    <property type="component" value="Chromosome"/>
</dbReference>
<keyword evidence="1" id="KW-1133">Transmembrane helix</keyword>
<sequence>MRLVISTKPPDSFSDSIMQLARRIRNGCWITGLAVGLLAYVLLLQGLASAYAKTITMIGESDPGFIICAPSWTDYNSPEGGLEFLGKDCCAAFCKAAASSGPTLEPVSVDLLSLIPQTLRSERMQPLEKSVPQKIPFIPALGARAPPTFSV</sequence>
<dbReference type="EMBL" id="CP013068">
    <property type="protein sequence ID" value="ALV26137.1"/>
    <property type="molecule type" value="Genomic_DNA"/>
</dbReference>
<protein>
    <submittedName>
        <fullName evidence="2">Uncharacterized protein</fullName>
    </submittedName>
</protein>
<reference evidence="2 3" key="1">
    <citation type="submission" date="2015-10" db="EMBL/GenBank/DDBJ databases">
        <title>The world's first case of liver abscess caused by Pannonibacter phragmitetus.</title>
        <authorList>
            <person name="Ming D."/>
            <person name="Wang M."/>
            <person name="Zhou Y."/>
            <person name="Jiang T."/>
            <person name="Hu S."/>
        </authorList>
    </citation>
    <scope>NUCLEOTIDE SEQUENCE [LARGE SCALE GENOMIC DNA]</scope>
    <source>
        <strain evidence="2 3">31801</strain>
    </source>
</reference>
<dbReference type="STRING" id="121719.APZ00_02825"/>
<dbReference type="KEGG" id="pphr:APZ00_02825"/>
<name>A0A0U3Q0Q6_9HYPH</name>
<keyword evidence="1" id="KW-0812">Transmembrane</keyword>
<accession>A0A0U3Q0Q6</accession>
<dbReference type="RefSeq" id="WP_009452972.1">
    <property type="nucleotide sequence ID" value="NZ_ML112588.1"/>
</dbReference>